<gene>
    <name evidence="1" type="ORF">dnm_018510</name>
</gene>
<accession>A0A975BI64</accession>
<dbReference type="AlphaFoldDB" id="A0A975BI64"/>
<proteinExistence type="predicted"/>
<reference evidence="1" key="1">
    <citation type="journal article" date="2021" name="Microb. Physiol.">
        <title>Proteogenomic Insights into the Physiology of Marine, Sulfate-Reducing, Filamentous Desulfonema limicola and Desulfonema magnum.</title>
        <authorList>
            <person name="Schnaars V."/>
            <person name="Wohlbrand L."/>
            <person name="Scheve S."/>
            <person name="Hinrichs C."/>
            <person name="Reinhardt R."/>
            <person name="Rabus R."/>
        </authorList>
    </citation>
    <scope>NUCLEOTIDE SEQUENCE</scope>
    <source>
        <strain evidence="1">4be13</strain>
    </source>
</reference>
<evidence type="ECO:0000313" key="1">
    <source>
        <dbReference type="EMBL" id="QTA85836.1"/>
    </source>
</evidence>
<protein>
    <submittedName>
        <fullName evidence="1">Uncharacterized protein</fullName>
    </submittedName>
</protein>
<organism evidence="1 2">
    <name type="scientific">Desulfonema magnum</name>
    <dbReference type="NCBI Taxonomy" id="45655"/>
    <lineage>
        <taxon>Bacteria</taxon>
        <taxon>Pseudomonadati</taxon>
        <taxon>Thermodesulfobacteriota</taxon>
        <taxon>Desulfobacteria</taxon>
        <taxon>Desulfobacterales</taxon>
        <taxon>Desulfococcaceae</taxon>
        <taxon>Desulfonema</taxon>
    </lineage>
</organism>
<dbReference type="Proteomes" id="UP000663722">
    <property type="component" value="Chromosome"/>
</dbReference>
<dbReference type="EMBL" id="CP061800">
    <property type="protein sequence ID" value="QTA85836.1"/>
    <property type="molecule type" value="Genomic_DNA"/>
</dbReference>
<dbReference type="KEGG" id="dmm:dnm_018510"/>
<name>A0A975BI64_9BACT</name>
<sequence length="42" mass="4798">MFKDIHTLAVLDIFVIKGAGTVEKPDSFFVMPKRLSDVVFVW</sequence>
<keyword evidence="2" id="KW-1185">Reference proteome</keyword>
<evidence type="ECO:0000313" key="2">
    <source>
        <dbReference type="Proteomes" id="UP000663722"/>
    </source>
</evidence>